<dbReference type="EMBL" id="JBHSQN010000005">
    <property type="protein sequence ID" value="MFC6011594.1"/>
    <property type="molecule type" value="Genomic_DNA"/>
</dbReference>
<keyword evidence="4" id="KW-1185">Reference proteome</keyword>
<dbReference type="PANTHER" id="PTHR33371:SF4">
    <property type="entry name" value="INTERMEMBRANE PHOSPHOLIPID TRANSPORT SYSTEM BINDING PROTEIN MLAD"/>
    <property type="match status" value="1"/>
</dbReference>
<dbReference type="InterPro" id="IPR052336">
    <property type="entry name" value="MlaD_Phospholipid_Transporter"/>
</dbReference>
<dbReference type="Pfam" id="PF02470">
    <property type="entry name" value="MlaD"/>
    <property type="match status" value="1"/>
</dbReference>
<dbReference type="InterPro" id="IPR003399">
    <property type="entry name" value="Mce/MlaD"/>
</dbReference>
<dbReference type="PROSITE" id="PS51257">
    <property type="entry name" value="PROKAR_LIPOPROTEIN"/>
    <property type="match status" value="1"/>
</dbReference>
<feature type="chain" id="PRO_5047068541" evidence="1">
    <location>
        <begin position="18"/>
        <end position="365"/>
    </location>
</feature>
<reference evidence="4" key="1">
    <citation type="journal article" date="2019" name="Int. J. Syst. Evol. Microbiol.">
        <title>The Global Catalogue of Microorganisms (GCM) 10K type strain sequencing project: providing services to taxonomists for standard genome sequencing and annotation.</title>
        <authorList>
            <consortium name="The Broad Institute Genomics Platform"/>
            <consortium name="The Broad Institute Genome Sequencing Center for Infectious Disease"/>
            <person name="Wu L."/>
            <person name="Ma J."/>
        </authorList>
    </citation>
    <scope>NUCLEOTIDE SEQUENCE [LARGE SCALE GENOMIC DNA]</scope>
    <source>
        <strain evidence="4">CCUG 36956</strain>
    </source>
</reference>
<dbReference type="RefSeq" id="WP_378603544.1">
    <property type="nucleotide sequence ID" value="NZ_JBHSQN010000005.1"/>
</dbReference>
<dbReference type="InterPro" id="IPR005693">
    <property type="entry name" value="Mce"/>
</dbReference>
<evidence type="ECO:0000313" key="3">
    <source>
        <dbReference type="EMBL" id="MFC6011594.1"/>
    </source>
</evidence>
<feature type="signal peptide" evidence="1">
    <location>
        <begin position="1"/>
        <end position="17"/>
    </location>
</feature>
<dbReference type="Proteomes" id="UP001596223">
    <property type="component" value="Unassembled WGS sequence"/>
</dbReference>
<gene>
    <name evidence="3" type="ORF">ACFP3H_11075</name>
</gene>
<protein>
    <submittedName>
        <fullName evidence="3">MCE family protein</fullName>
    </submittedName>
</protein>
<feature type="domain" description="Mce/MlaD" evidence="2">
    <location>
        <begin position="38"/>
        <end position="113"/>
    </location>
</feature>
<comment type="caution">
    <text evidence="3">The sequence shown here is derived from an EMBL/GenBank/DDBJ whole genome shotgun (WGS) entry which is preliminary data.</text>
</comment>
<dbReference type="PANTHER" id="PTHR33371">
    <property type="entry name" value="INTERMEMBRANE PHOSPHOLIPID TRANSPORT SYSTEM BINDING PROTEIN MLAD-RELATED"/>
    <property type="match status" value="1"/>
</dbReference>
<accession>A0ABW1JQ88</accession>
<dbReference type="NCBIfam" id="TIGR00996">
    <property type="entry name" value="Mtu_fam_mce"/>
    <property type="match status" value="1"/>
</dbReference>
<proteinExistence type="predicted"/>
<organism evidence="3 4">
    <name type="scientific">Nocardia lasii</name>
    <dbReference type="NCBI Taxonomy" id="1616107"/>
    <lineage>
        <taxon>Bacteria</taxon>
        <taxon>Bacillati</taxon>
        <taxon>Actinomycetota</taxon>
        <taxon>Actinomycetes</taxon>
        <taxon>Mycobacteriales</taxon>
        <taxon>Nocardiaceae</taxon>
        <taxon>Nocardia</taxon>
    </lineage>
</organism>
<name>A0ABW1JQ88_9NOCA</name>
<evidence type="ECO:0000259" key="2">
    <source>
        <dbReference type="Pfam" id="PF02470"/>
    </source>
</evidence>
<evidence type="ECO:0000256" key="1">
    <source>
        <dbReference type="SAM" id="SignalP"/>
    </source>
</evidence>
<keyword evidence="1" id="KW-0732">Signal</keyword>
<sequence>MNARIRARVARSFVAGAAVLALGSCSLPGPVGDVFSSKTKITADFLSAAGMYEGNDVMILGIKVGTVDKIVPKGLYSEIHMTVEAGVDVPADVEAAIISPSVVTDRHIELNPPFTGGEKLKSGSHLPEQRTHTPIELEKMIETIDSFAKALGPEPGQEGLGPLSGRALYPILNGNGEKIRDTLNALSAALKVGTDNKDAIANIIIQLNDLTTMLAENDQSVRGFSDQVTQMTTMLNQQAPGLQATLDNLNAVLSNTSSTLSNKSSDLAITLAGLTEVTQQLRDNSKELTEIADVLPMTMQNLSNAVDRNGRYVRLHAVIGESLSSELVITFCERVQMRAEACRTGNMQDFGPDYGLTAAMLGLTK</sequence>
<evidence type="ECO:0000313" key="4">
    <source>
        <dbReference type="Proteomes" id="UP001596223"/>
    </source>
</evidence>